<protein>
    <submittedName>
        <fullName evidence="1">Uncharacterized protein</fullName>
    </submittedName>
</protein>
<reference evidence="1" key="1">
    <citation type="journal article" date="2014" name="Genome Biol. Evol.">
        <title>Pangenome evidence for extensive interdomain horizontal transfer affecting lineage core and shell genes in uncultured planktonic thaumarchaeota and euryarchaeota.</title>
        <authorList>
            <person name="Deschamps P."/>
            <person name="Zivanovic Y."/>
            <person name="Moreira D."/>
            <person name="Rodriguez-Valera F."/>
            <person name="Lopez-Garcia P."/>
        </authorList>
    </citation>
    <scope>NUCLEOTIDE SEQUENCE</scope>
</reference>
<evidence type="ECO:0000313" key="1">
    <source>
        <dbReference type="EMBL" id="AIE96176.1"/>
    </source>
</evidence>
<accession>A0A075G323</accession>
<proteinExistence type="predicted"/>
<dbReference type="AlphaFoldDB" id="A0A075G323"/>
<sequence>MRSFSLCERFYGKNLVLSTLPNCPECVAREKKALKIQYETEAKQAEEEGKDYLIPADRDIGTDIEIPMKLDPSTKHFICKRCGLYATREQISDIRDRLNRRESTKEDKQYDYLEWWQKSKKDKQQA</sequence>
<organism evidence="1">
    <name type="scientific">uncultured marine thaumarchaeote AD1000_73_G07</name>
    <dbReference type="NCBI Taxonomy" id="1455939"/>
    <lineage>
        <taxon>Archaea</taxon>
        <taxon>Nitrososphaerota</taxon>
        <taxon>environmental samples</taxon>
    </lineage>
</organism>
<dbReference type="EMBL" id="KF900471">
    <property type="protein sequence ID" value="AIE96176.1"/>
    <property type="molecule type" value="Genomic_DNA"/>
</dbReference>
<name>A0A075G323_9ARCH</name>